<organism evidence="13">
    <name type="scientific">Tetraodon nigroviridis</name>
    <name type="common">Spotted green pufferfish</name>
    <name type="synonym">Chelonodon nigroviridis</name>
    <dbReference type="NCBI Taxonomy" id="99883"/>
    <lineage>
        <taxon>Eukaryota</taxon>
        <taxon>Metazoa</taxon>
        <taxon>Chordata</taxon>
        <taxon>Craniata</taxon>
        <taxon>Vertebrata</taxon>
        <taxon>Euteleostomi</taxon>
        <taxon>Actinopterygii</taxon>
        <taxon>Neopterygii</taxon>
        <taxon>Teleostei</taxon>
        <taxon>Neoteleostei</taxon>
        <taxon>Acanthomorphata</taxon>
        <taxon>Eupercaria</taxon>
        <taxon>Tetraodontiformes</taxon>
        <taxon>Tetradontoidea</taxon>
        <taxon>Tetraodontidae</taxon>
        <taxon>Tetraodon</taxon>
    </lineage>
</organism>
<dbReference type="InterPro" id="IPR003961">
    <property type="entry name" value="FN3_dom"/>
</dbReference>
<comment type="similarity">
    <text evidence="10">Belongs to the immunoglobulin superfamily. TIM family.</text>
</comment>
<dbReference type="InterPro" id="IPR036179">
    <property type="entry name" value="Ig-like_dom_sf"/>
</dbReference>
<dbReference type="PROSITE" id="PS50853">
    <property type="entry name" value="FN3"/>
    <property type="match status" value="2"/>
</dbReference>
<evidence type="ECO:0000256" key="3">
    <source>
        <dbReference type="ARBA" id="ARBA00022729"/>
    </source>
</evidence>
<dbReference type="GO" id="GO:0001786">
    <property type="term" value="F:phosphatidylserine binding"/>
    <property type="evidence" value="ECO:0007669"/>
    <property type="project" value="TreeGrafter"/>
</dbReference>
<dbReference type="CDD" id="cd00063">
    <property type="entry name" value="FN3"/>
    <property type="match status" value="3"/>
</dbReference>
<dbReference type="InterPro" id="IPR013106">
    <property type="entry name" value="Ig_V-set"/>
</dbReference>
<keyword evidence="3" id="KW-0732">Signal</keyword>
<keyword evidence="9" id="KW-0393">Immunoglobulin domain</keyword>
<reference evidence="13" key="2">
    <citation type="submission" date="2004-02" db="EMBL/GenBank/DDBJ databases">
        <authorList>
            <consortium name="Genoscope"/>
            <consortium name="Whitehead Institute Centre for Genome Research"/>
        </authorList>
    </citation>
    <scope>NUCLEOTIDE SEQUENCE</scope>
</reference>
<evidence type="ECO:0000256" key="2">
    <source>
        <dbReference type="ARBA" id="ARBA00022692"/>
    </source>
</evidence>
<evidence type="ECO:0000256" key="1">
    <source>
        <dbReference type="ARBA" id="ARBA00004479"/>
    </source>
</evidence>
<dbReference type="Pfam" id="PF00041">
    <property type="entry name" value="fn3"/>
    <property type="match status" value="2"/>
</dbReference>
<evidence type="ECO:0000256" key="8">
    <source>
        <dbReference type="ARBA" id="ARBA00023180"/>
    </source>
</evidence>
<dbReference type="PANTHER" id="PTHR46608">
    <property type="entry name" value="T-CELL IMMUNOGLOBULIN AND MUCIN DOMAIN-CONTAINING PROTEIN 4"/>
    <property type="match status" value="1"/>
</dbReference>
<keyword evidence="8" id="KW-0325">Glycoprotein</keyword>
<dbReference type="SMART" id="SM00060">
    <property type="entry name" value="FN3"/>
    <property type="match status" value="3"/>
</dbReference>
<dbReference type="OrthoDB" id="434099at2759"/>
<dbReference type="PROSITE" id="PS50835">
    <property type="entry name" value="IG_LIKE"/>
    <property type="match status" value="1"/>
</dbReference>
<evidence type="ECO:0000313" key="13">
    <source>
        <dbReference type="EMBL" id="CAF92746.1"/>
    </source>
</evidence>
<dbReference type="InterPro" id="IPR003599">
    <property type="entry name" value="Ig_sub"/>
</dbReference>
<dbReference type="SUPFAM" id="SSF49265">
    <property type="entry name" value="Fibronectin type III"/>
    <property type="match status" value="3"/>
</dbReference>
<dbReference type="SMART" id="SM00409">
    <property type="entry name" value="IG"/>
    <property type="match status" value="1"/>
</dbReference>
<dbReference type="Pfam" id="PF07686">
    <property type="entry name" value="V-set"/>
    <property type="match status" value="1"/>
</dbReference>
<dbReference type="Gene3D" id="2.60.40.10">
    <property type="entry name" value="Immunoglobulins"/>
    <property type="match status" value="3"/>
</dbReference>
<proteinExistence type="inferred from homology"/>
<dbReference type="GO" id="GO:0060097">
    <property type="term" value="P:cytoskeletal rearrangement involved in phagocytosis, engulfment"/>
    <property type="evidence" value="ECO:0007669"/>
    <property type="project" value="TreeGrafter"/>
</dbReference>
<keyword evidence="4" id="KW-0677">Repeat</keyword>
<dbReference type="SUPFAM" id="SSF48726">
    <property type="entry name" value="Immunoglobulin"/>
    <property type="match status" value="1"/>
</dbReference>
<evidence type="ECO:0000256" key="9">
    <source>
        <dbReference type="ARBA" id="ARBA00023319"/>
    </source>
</evidence>
<keyword evidence="2" id="KW-0812">Transmembrane</keyword>
<evidence type="ECO:0000259" key="12">
    <source>
        <dbReference type="PROSITE" id="PS50853"/>
    </source>
</evidence>
<name>Q4T2Y6_TETNG</name>
<feature type="domain" description="Ig-like" evidence="11">
    <location>
        <begin position="1"/>
        <end position="111"/>
    </location>
</feature>
<evidence type="ECO:0000256" key="10">
    <source>
        <dbReference type="ARBA" id="ARBA00038203"/>
    </source>
</evidence>
<comment type="subcellular location">
    <subcellularLocation>
        <location evidence="1">Membrane</location>
        <topology evidence="1">Single-pass type I membrane protein</topology>
    </subcellularLocation>
</comment>
<keyword evidence="5" id="KW-1133">Transmembrane helix</keyword>
<evidence type="ECO:0000256" key="6">
    <source>
        <dbReference type="ARBA" id="ARBA00023136"/>
    </source>
</evidence>
<dbReference type="EMBL" id="CAAE01010151">
    <property type="protein sequence ID" value="CAF92746.1"/>
    <property type="molecule type" value="Genomic_DNA"/>
</dbReference>
<gene>
    <name evidence="13" type="ORF">GSTENG00008102001</name>
</gene>
<feature type="domain" description="Fibronectin type-III" evidence="12">
    <location>
        <begin position="286"/>
        <end position="385"/>
    </location>
</feature>
<dbReference type="InterPro" id="IPR013783">
    <property type="entry name" value="Ig-like_fold"/>
</dbReference>
<feature type="domain" description="Fibronectin type-III" evidence="12">
    <location>
        <begin position="159"/>
        <end position="251"/>
    </location>
</feature>
<dbReference type="GO" id="GO:0043277">
    <property type="term" value="P:apoptotic cell clearance"/>
    <property type="evidence" value="ECO:0007669"/>
    <property type="project" value="TreeGrafter"/>
</dbReference>
<dbReference type="InterPro" id="IPR007110">
    <property type="entry name" value="Ig-like_dom"/>
</dbReference>
<evidence type="ECO:0000256" key="4">
    <source>
        <dbReference type="ARBA" id="ARBA00022737"/>
    </source>
</evidence>
<sequence length="532" mass="58568">MKGCISADIITTVGTDVTLYCKYDFGYYGKLPVCWGRGPIPNRGCAKQVIKSDGTSITSRLSERYLLQGDLQDGDVSLTIRRVEEADSGMYGCRVDIPGWFNDHKHQVTLTVVPASWDTAVITEVMNPELTQLTLVDLRPAKTYNLRMFARNSLAPEGPPLDMQLEGLTAHSIRVTWKPPKPELTNGLLRSYTVSYREYDPAHQQWHRLSVESIVLSNLKPSTKYGVLVQAKTNAGIGPASTAPPCSTLDEASWDSTKIVVEFGSSQTNATILEVKPSTYNLRMFARNRLGTSKASNVLTITSKETAPQARAHKRAPAQYAVSYREYDPAHQQWHRLSVSATREVESIVLSNLKPSTKYGVLVQAKTNAGIGPASTAPPCSTLDEASWDSTKIVVEFGSSQTNATILEMKPSTYNLRMFARNRLGTSKASNVLTITTKETGRGLVGPYVTEALTCYMSSLLWGRLGSQLDFHPSVRHLPRGEFPRRKTSIWKTSIVLAAEQSGSLGSVQGIGPDERRCGRQVAGTVEWEEEC</sequence>
<dbReference type="AlphaFoldDB" id="Q4T2Y6"/>
<dbReference type="KEGG" id="tng:GSTEN00008102G001"/>
<dbReference type="FunFam" id="2.60.40.10:FF:000028">
    <property type="entry name" value="Neuronal cell adhesion molecule"/>
    <property type="match status" value="1"/>
</dbReference>
<evidence type="ECO:0000259" key="11">
    <source>
        <dbReference type="PROSITE" id="PS50835"/>
    </source>
</evidence>
<evidence type="ECO:0000256" key="5">
    <source>
        <dbReference type="ARBA" id="ARBA00022989"/>
    </source>
</evidence>
<dbReference type="GO" id="GO:0016020">
    <property type="term" value="C:membrane"/>
    <property type="evidence" value="ECO:0007669"/>
    <property type="project" value="UniProtKB-SubCell"/>
</dbReference>
<dbReference type="FunFam" id="2.60.40.10:FF:000774">
    <property type="entry name" value="Hepatitis A virus cellular receptor 1"/>
    <property type="match status" value="1"/>
</dbReference>
<dbReference type="PANTHER" id="PTHR46608:SF3">
    <property type="entry name" value="T-CELL IMMUNOGLOBULIN AND MUCIN DOMAIN-CONTAINING PROTEIN 4"/>
    <property type="match status" value="1"/>
</dbReference>
<dbReference type="InterPro" id="IPR036116">
    <property type="entry name" value="FN3_sf"/>
</dbReference>
<protein>
    <submittedName>
        <fullName evidence="13">Chromosome 1 SCAF10151, whole genome shotgun sequence</fullName>
    </submittedName>
</protein>
<accession>Q4T2Y6</accession>
<evidence type="ECO:0000256" key="7">
    <source>
        <dbReference type="ARBA" id="ARBA00023157"/>
    </source>
</evidence>
<reference evidence="13" key="1">
    <citation type="journal article" date="2004" name="Nature">
        <title>Genome duplication in the teleost fish Tetraodon nigroviridis reveals the early vertebrate proto-karyotype.</title>
        <authorList>
            <person name="Jaillon O."/>
            <person name="Aury J.-M."/>
            <person name="Brunet F."/>
            <person name="Petit J.-L."/>
            <person name="Stange-Thomann N."/>
            <person name="Mauceli E."/>
            <person name="Bouneau L."/>
            <person name="Fischer C."/>
            <person name="Ozouf-Costaz C."/>
            <person name="Bernot A."/>
            <person name="Nicaud S."/>
            <person name="Jaffe D."/>
            <person name="Fisher S."/>
            <person name="Lutfalla G."/>
            <person name="Dossat C."/>
            <person name="Segurens B."/>
            <person name="Dasilva C."/>
            <person name="Salanoubat M."/>
            <person name="Levy M."/>
            <person name="Boudet N."/>
            <person name="Castellano S."/>
            <person name="Anthouard V."/>
            <person name="Jubin C."/>
            <person name="Castelli V."/>
            <person name="Katinka M."/>
            <person name="Vacherie B."/>
            <person name="Biemont C."/>
            <person name="Skalli Z."/>
            <person name="Cattolico L."/>
            <person name="Poulain J."/>
            <person name="De Berardinis V."/>
            <person name="Cruaud C."/>
            <person name="Duprat S."/>
            <person name="Brottier P."/>
            <person name="Coutanceau J.-P."/>
            <person name="Gouzy J."/>
            <person name="Parra G."/>
            <person name="Lardier G."/>
            <person name="Chapple C."/>
            <person name="McKernan K.J."/>
            <person name="McEwan P."/>
            <person name="Bosak S."/>
            <person name="Kellis M."/>
            <person name="Volff J.-N."/>
            <person name="Guigo R."/>
            <person name="Zody M.C."/>
            <person name="Mesirov J."/>
            <person name="Lindblad-Toh K."/>
            <person name="Birren B."/>
            <person name="Nusbaum C."/>
            <person name="Kahn D."/>
            <person name="Robinson-Rechavi M."/>
            <person name="Laudet V."/>
            <person name="Schachter V."/>
            <person name="Quetier F."/>
            <person name="Saurin W."/>
            <person name="Scarpelli C."/>
            <person name="Wincker P."/>
            <person name="Lander E.S."/>
            <person name="Weissenbach J."/>
            <person name="Roest Crollius H."/>
        </authorList>
    </citation>
    <scope>NUCLEOTIDE SEQUENCE [LARGE SCALE GENOMIC DNA]</scope>
</reference>
<keyword evidence="6" id="KW-0472">Membrane</keyword>
<keyword evidence="7" id="KW-1015">Disulfide bond</keyword>